<evidence type="ECO:0000256" key="4">
    <source>
        <dbReference type="ARBA" id="ARBA00022833"/>
    </source>
</evidence>
<accession>A0AAN5I3Z3</accession>
<dbReference type="GO" id="GO:0008270">
    <property type="term" value="F:zinc ion binding"/>
    <property type="evidence" value="ECO:0007669"/>
    <property type="project" value="UniProtKB-KW"/>
</dbReference>
<dbReference type="FunFam" id="3.30.160.60:FF:000100">
    <property type="entry name" value="Zinc finger 45-like"/>
    <property type="match status" value="1"/>
</dbReference>
<evidence type="ECO:0000313" key="5">
    <source>
        <dbReference type="EMBL" id="GMR50625.1"/>
    </source>
</evidence>
<evidence type="ECO:0000256" key="2">
    <source>
        <dbReference type="ARBA" id="ARBA00022737"/>
    </source>
</evidence>
<keyword evidence="1" id="KW-0479">Metal-binding</keyword>
<dbReference type="AlphaFoldDB" id="A0AAN5I3Z3"/>
<dbReference type="EMBL" id="BTRK01000004">
    <property type="protein sequence ID" value="GMR50625.1"/>
    <property type="molecule type" value="Genomic_DNA"/>
</dbReference>
<protein>
    <recommendedName>
        <fullName evidence="7">C2H2-type domain-containing protein</fullName>
    </recommendedName>
</protein>
<dbReference type="Gene3D" id="3.30.160.60">
    <property type="entry name" value="Classic Zinc Finger"/>
    <property type="match status" value="1"/>
</dbReference>
<keyword evidence="3" id="KW-0863">Zinc-finger</keyword>
<comment type="caution">
    <text evidence="5">The sequence shown here is derived from an EMBL/GenBank/DDBJ whole genome shotgun (WGS) entry which is preliminary data.</text>
</comment>
<evidence type="ECO:0000256" key="1">
    <source>
        <dbReference type="ARBA" id="ARBA00022723"/>
    </source>
</evidence>
<dbReference type="Proteomes" id="UP001328107">
    <property type="component" value="Unassembled WGS sequence"/>
</dbReference>
<dbReference type="SUPFAM" id="SSF57667">
    <property type="entry name" value="beta-beta-alpha zinc fingers"/>
    <property type="match status" value="1"/>
</dbReference>
<feature type="non-terminal residue" evidence="5">
    <location>
        <position position="1"/>
    </location>
</feature>
<feature type="non-terminal residue" evidence="5">
    <location>
        <position position="105"/>
    </location>
</feature>
<evidence type="ECO:0000256" key="3">
    <source>
        <dbReference type="ARBA" id="ARBA00022771"/>
    </source>
</evidence>
<keyword evidence="6" id="KW-1185">Reference proteome</keyword>
<name>A0AAN5I3Z3_9BILA</name>
<dbReference type="InterPro" id="IPR036236">
    <property type="entry name" value="Znf_C2H2_sf"/>
</dbReference>
<keyword evidence="2" id="KW-0677">Repeat</keyword>
<gene>
    <name evidence="5" type="ORF">PMAYCL1PPCAC_20820</name>
</gene>
<evidence type="ECO:0008006" key="7">
    <source>
        <dbReference type="Google" id="ProtNLM"/>
    </source>
</evidence>
<sequence length="105" mass="12382">LRVSLDSSGEKPHSCYHRGISFNDKSNLRRHMLSIHDNKGMTRHKCVVCQRLCNRNEMRSFTMDLKRRTTWINAVRSTPEGRRALMKQLNATTHIKYLCENHFLP</sequence>
<reference evidence="6" key="1">
    <citation type="submission" date="2022-10" db="EMBL/GenBank/DDBJ databases">
        <title>Genome assembly of Pristionchus species.</title>
        <authorList>
            <person name="Yoshida K."/>
            <person name="Sommer R.J."/>
        </authorList>
    </citation>
    <scope>NUCLEOTIDE SEQUENCE [LARGE SCALE GENOMIC DNA]</scope>
    <source>
        <strain evidence="6">RS5460</strain>
    </source>
</reference>
<proteinExistence type="predicted"/>
<organism evidence="5 6">
    <name type="scientific">Pristionchus mayeri</name>
    <dbReference type="NCBI Taxonomy" id="1317129"/>
    <lineage>
        <taxon>Eukaryota</taxon>
        <taxon>Metazoa</taxon>
        <taxon>Ecdysozoa</taxon>
        <taxon>Nematoda</taxon>
        <taxon>Chromadorea</taxon>
        <taxon>Rhabditida</taxon>
        <taxon>Rhabditina</taxon>
        <taxon>Diplogasteromorpha</taxon>
        <taxon>Diplogasteroidea</taxon>
        <taxon>Neodiplogasteridae</taxon>
        <taxon>Pristionchus</taxon>
    </lineage>
</organism>
<evidence type="ECO:0000313" key="6">
    <source>
        <dbReference type="Proteomes" id="UP001328107"/>
    </source>
</evidence>
<keyword evidence="4" id="KW-0862">Zinc</keyword>